<keyword evidence="1" id="KW-1133">Transmembrane helix</keyword>
<evidence type="ECO:0000256" key="1">
    <source>
        <dbReference type="SAM" id="Phobius"/>
    </source>
</evidence>
<keyword evidence="1" id="KW-0812">Transmembrane</keyword>
<reference evidence="3 4" key="1">
    <citation type="submission" date="2016-10" db="EMBL/GenBank/DDBJ databases">
        <authorList>
            <person name="de Groot N.N."/>
        </authorList>
    </citation>
    <scope>NUCLEOTIDE SEQUENCE [LARGE SCALE GENOMIC DNA]</scope>
    <source>
        <strain evidence="3 4">DSM 18438</strain>
    </source>
</reference>
<dbReference type="OrthoDB" id="9799383at2"/>
<name>A0A1I1FM92_9GAMM</name>
<dbReference type="Pfam" id="PF11127">
    <property type="entry name" value="YgaP-like_TM"/>
    <property type="match status" value="1"/>
</dbReference>
<dbReference type="Proteomes" id="UP000199058">
    <property type="component" value="Unassembled WGS sequence"/>
</dbReference>
<dbReference type="InterPro" id="IPR021309">
    <property type="entry name" value="YgaP-like_TM"/>
</dbReference>
<keyword evidence="4" id="KW-1185">Reference proteome</keyword>
<gene>
    <name evidence="3" type="ORF">SAMN05660443_1083</name>
</gene>
<dbReference type="AlphaFoldDB" id="A0A1I1FM92"/>
<keyword evidence="1" id="KW-0472">Membrane</keyword>
<dbReference type="EMBL" id="FOLH01000002">
    <property type="protein sequence ID" value="SFC00096.1"/>
    <property type="molecule type" value="Genomic_DNA"/>
</dbReference>
<protein>
    <recommendedName>
        <fullName evidence="2">Inner membrane protein YgaP-like transmembrane domain-containing protein</fullName>
    </recommendedName>
</protein>
<dbReference type="STRING" id="1122252.SAMN05660443_1083"/>
<feature type="transmembrane region" description="Helical" evidence="1">
    <location>
        <begin position="31"/>
        <end position="55"/>
    </location>
</feature>
<proteinExistence type="predicted"/>
<dbReference type="RefSeq" id="WP_091960348.1">
    <property type="nucleotide sequence ID" value="NZ_FOLH01000002.1"/>
</dbReference>
<evidence type="ECO:0000313" key="3">
    <source>
        <dbReference type="EMBL" id="SFC00096.1"/>
    </source>
</evidence>
<feature type="transmembrane region" description="Helical" evidence="1">
    <location>
        <begin position="7"/>
        <end position="25"/>
    </location>
</feature>
<accession>A0A1I1FM92</accession>
<feature type="domain" description="Inner membrane protein YgaP-like transmembrane" evidence="2">
    <location>
        <begin position="2"/>
        <end position="56"/>
    </location>
</feature>
<organism evidence="3 4">
    <name type="scientific">Marinospirillum celere</name>
    <dbReference type="NCBI Taxonomy" id="1122252"/>
    <lineage>
        <taxon>Bacteria</taxon>
        <taxon>Pseudomonadati</taxon>
        <taxon>Pseudomonadota</taxon>
        <taxon>Gammaproteobacteria</taxon>
        <taxon>Oceanospirillales</taxon>
        <taxon>Oceanospirillaceae</taxon>
        <taxon>Marinospirillum</taxon>
    </lineage>
</organism>
<sequence length="67" mass="7361">MNVDRALLLFAGIMVGISLLLTHFVHPGFVWFTAFIAVNMIQASFTGFCPAVMIFKKLGIQPGSAFR</sequence>
<evidence type="ECO:0000259" key="2">
    <source>
        <dbReference type="Pfam" id="PF11127"/>
    </source>
</evidence>
<evidence type="ECO:0000313" key="4">
    <source>
        <dbReference type="Proteomes" id="UP000199058"/>
    </source>
</evidence>
<dbReference type="Gene3D" id="6.10.140.1340">
    <property type="match status" value="1"/>
</dbReference>